<name>A0A371R3K2_9CREN</name>
<evidence type="ECO:0000313" key="3">
    <source>
        <dbReference type="Proteomes" id="UP000256877"/>
    </source>
</evidence>
<dbReference type="AlphaFoldDB" id="A0A371R3K2"/>
<dbReference type="Proteomes" id="UP000257123">
    <property type="component" value="Unassembled WGS sequence"/>
</dbReference>
<dbReference type="InterPro" id="IPR043519">
    <property type="entry name" value="NT_sf"/>
</dbReference>
<proteinExistence type="predicted"/>
<dbReference type="EMBL" id="NMUE01000002">
    <property type="protein sequence ID" value="RFA98353.1"/>
    <property type="molecule type" value="Genomic_DNA"/>
</dbReference>
<sequence>MAGYVAILLGRSRTTDNIDIIVEASSGSEIASRLAGCGFKPLTLSGSIEEEFRIASIRFHKPPKFLPNFEVKPPRTVYQRYALENRVEVRIRGETFYISPIELQIAYKLWLGSEKDLVDAAYLYYFAKARGFLNERLLEVWARAMGTSLESLRKRGGGI</sequence>
<comment type="caution">
    <text evidence="1">The sequence shown here is derived from an EMBL/GenBank/DDBJ whole genome shotgun (WGS) entry which is preliminary data.</text>
</comment>
<evidence type="ECO:0000313" key="4">
    <source>
        <dbReference type="Proteomes" id="UP000257123"/>
    </source>
</evidence>
<protein>
    <recommendedName>
        <fullName evidence="5">Nucleotidyltransferase</fullName>
    </recommendedName>
</protein>
<accession>A0A371R3K2</accession>
<organism evidence="1 4">
    <name type="scientific">Pyrobaculum aerophilum</name>
    <dbReference type="NCBI Taxonomy" id="13773"/>
    <lineage>
        <taxon>Archaea</taxon>
        <taxon>Thermoproteota</taxon>
        <taxon>Thermoprotei</taxon>
        <taxon>Thermoproteales</taxon>
        <taxon>Thermoproteaceae</taxon>
        <taxon>Pyrobaculum</taxon>
    </lineage>
</organism>
<dbReference type="Proteomes" id="UP000256877">
    <property type="component" value="Unassembled WGS sequence"/>
</dbReference>
<evidence type="ECO:0008006" key="5">
    <source>
        <dbReference type="Google" id="ProtNLM"/>
    </source>
</evidence>
<gene>
    <name evidence="1" type="ORF">CGL51_00880</name>
    <name evidence="2" type="ORF">CGL52_03665</name>
</gene>
<dbReference type="OrthoDB" id="42009at2157"/>
<reference evidence="3 4" key="1">
    <citation type="submission" date="2017-07" db="EMBL/GenBank/DDBJ databases">
        <title>Draft genome sequence of aerobic hyperthermophilic archaea, Pyrobaculum aerophilum YKB31 and YKB32.</title>
        <authorList>
            <person name="Mochizuki T."/>
            <person name="Berliner A.J."/>
            <person name="Yoshida-Takashima Y."/>
            <person name="Takaki Y."/>
            <person name="Nunoura T."/>
            <person name="Takai K."/>
        </authorList>
    </citation>
    <scope>NUCLEOTIDE SEQUENCE [LARGE SCALE GENOMIC DNA]</scope>
    <source>
        <strain evidence="1 4">YKB31</strain>
        <strain evidence="2 3">YKB32</strain>
    </source>
</reference>
<dbReference type="SUPFAM" id="SSF81301">
    <property type="entry name" value="Nucleotidyltransferase"/>
    <property type="match status" value="1"/>
</dbReference>
<dbReference type="Gene3D" id="3.30.460.40">
    <property type="match status" value="1"/>
</dbReference>
<dbReference type="EMBL" id="NMUF01000007">
    <property type="protein sequence ID" value="RFA99368.1"/>
    <property type="molecule type" value="Genomic_DNA"/>
</dbReference>
<evidence type="ECO:0000313" key="2">
    <source>
        <dbReference type="EMBL" id="RFA99368.1"/>
    </source>
</evidence>
<evidence type="ECO:0000313" key="1">
    <source>
        <dbReference type="EMBL" id="RFA98353.1"/>
    </source>
</evidence>